<feature type="domain" description="HTH lacI-type" evidence="4">
    <location>
        <begin position="9"/>
        <end position="65"/>
    </location>
</feature>
<dbReference type="Gene3D" id="3.40.50.2300">
    <property type="match status" value="2"/>
</dbReference>
<organism evidence="5 6">
    <name type="scientific">Occultella aeris</name>
    <dbReference type="NCBI Taxonomy" id="2761496"/>
    <lineage>
        <taxon>Bacteria</taxon>
        <taxon>Bacillati</taxon>
        <taxon>Actinomycetota</taxon>
        <taxon>Actinomycetes</taxon>
        <taxon>Micrococcales</taxon>
        <taxon>Ruaniaceae</taxon>
        <taxon>Occultella</taxon>
    </lineage>
</organism>
<proteinExistence type="predicted"/>
<dbReference type="GO" id="GO:0000976">
    <property type="term" value="F:transcription cis-regulatory region binding"/>
    <property type="evidence" value="ECO:0007669"/>
    <property type="project" value="TreeGrafter"/>
</dbReference>
<accession>A0A7M4DJ32</accession>
<dbReference type="Pfam" id="PF13377">
    <property type="entry name" value="Peripla_BP_3"/>
    <property type="match status" value="1"/>
</dbReference>
<dbReference type="CDD" id="cd06267">
    <property type="entry name" value="PBP1_LacI_sugar_binding-like"/>
    <property type="match status" value="1"/>
</dbReference>
<dbReference type="Proteomes" id="UP000419743">
    <property type="component" value="Unassembled WGS sequence"/>
</dbReference>
<dbReference type="SMART" id="SM00354">
    <property type="entry name" value="HTH_LACI"/>
    <property type="match status" value="1"/>
</dbReference>
<evidence type="ECO:0000256" key="2">
    <source>
        <dbReference type="ARBA" id="ARBA00023125"/>
    </source>
</evidence>
<dbReference type="InterPro" id="IPR000843">
    <property type="entry name" value="HTH_LacI"/>
</dbReference>
<gene>
    <name evidence="5" type="primary">cytR_5</name>
    <name evidence="5" type="ORF">HALOF300_02135</name>
</gene>
<keyword evidence="2" id="KW-0238">DNA-binding</keyword>
<evidence type="ECO:0000256" key="3">
    <source>
        <dbReference type="ARBA" id="ARBA00023163"/>
    </source>
</evidence>
<dbReference type="PANTHER" id="PTHR30146:SF138">
    <property type="entry name" value="TRANSCRIPTIONAL REGULATORY PROTEIN"/>
    <property type="match status" value="1"/>
</dbReference>
<dbReference type="Pfam" id="PF00356">
    <property type="entry name" value="LacI"/>
    <property type="match status" value="1"/>
</dbReference>
<dbReference type="Gene3D" id="1.10.260.40">
    <property type="entry name" value="lambda repressor-like DNA-binding domains"/>
    <property type="match status" value="1"/>
</dbReference>
<dbReference type="SUPFAM" id="SSF47413">
    <property type="entry name" value="lambda repressor-like DNA-binding domains"/>
    <property type="match status" value="1"/>
</dbReference>
<evidence type="ECO:0000256" key="1">
    <source>
        <dbReference type="ARBA" id="ARBA00023015"/>
    </source>
</evidence>
<dbReference type="CDD" id="cd01392">
    <property type="entry name" value="HTH_LacI"/>
    <property type="match status" value="1"/>
</dbReference>
<dbReference type="RefSeq" id="WP_197522463.1">
    <property type="nucleotide sequence ID" value="NZ_CACRYJ010000029.1"/>
</dbReference>
<name>A0A7M4DJ32_9MICO</name>
<keyword evidence="3" id="KW-0804">Transcription</keyword>
<reference evidence="5 6" key="1">
    <citation type="submission" date="2019-11" db="EMBL/GenBank/DDBJ databases">
        <authorList>
            <person name="Criscuolo A."/>
        </authorList>
    </citation>
    <scope>NUCLEOTIDE SEQUENCE [LARGE SCALE GENOMIC DNA]</scope>
    <source>
        <strain evidence="5">CIP111667</strain>
    </source>
</reference>
<dbReference type="InterPro" id="IPR046335">
    <property type="entry name" value="LacI/GalR-like_sensor"/>
</dbReference>
<keyword evidence="1" id="KW-0805">Transcription regulation</keyword>
<dbReference type="InterPro" id="IPR028082">
    <property type="entry name" value="Peripla_BP_I"/>
</dbReference>
<evidence type="ECO:0000259" key="4">
    <source>
        <dbReference type="PROSITE" id="PS50932"/>
    </source>
</evidence>
<protein>
    <submittedName>
        <fullName evidence="5">HTH-type transcriptional repressor CytR</fullName>
    </submittedName>
</protein>
<evidence type="ECO:0000313" key="6">
    <source>
        <dbReference type="Proteomes" id="UP000419743"/>
    </source>
</evidence>
<dbReference type="AlphaFoldDB" id="A0A7M4DJ32"/>
<dbReference type="InterPro" id="IPR010982">
    <property type="entry name" value="Lambda_DNA-bd_dom_sf"/>
</dbReference>
<dbReference type="SUPFAM" id="SSF53822">
    <property type="entry name" value="Periplasmic binding protein-like I"/>
    <property type="match status" value="1"/>
</dbReference>
<dbReference type="PANTHER" id="PTHR30146">
    <property type="entry name" value="LACI-RELATED TRANSCRIPTIONAL REPRESSOR"/>
    <property type="match status" value="1"/>
</dbReference>
<evidence type="ECO:0000313" key="5">
    <source>
        <dbReference type="EMBL" id="VZO37015.1"/>
    </source>
</evidence>
<dbReference type="EMBL" id="CACRYJ010000029">
    <property type="protein sequence ID" value="VZO37015.1"/>
    <property type="molecule type" value="Genomic_DNA"/>
</dbReference>
<comment type="caution">
    <text evidence="5">The sequence shown here is derived from an EMBL/GenBank/DDBJ whole genome shotgun (WGS) entry which is preliminary data.</text>
</comment>
<sequence length="346" mass="36747">MRPPGARGATLKDVADRVGVHPGTVSRALNPATQGMVNPDTVRKVQRAAKELAYRPNPMARGLKTSRSMTVGIIVPDITNPLFPPIVKGAEAVLTEAGYTCLIGNTDNDIDRERDVLEAFIGRQVDGLIVASAQLEDEVLRHAADGDRPLVLVNRRVEGARIPLVVGDDAGGMEMAVRHLAELGHTRIAHLAGPQFLSTGRARARAFRQSMHEFGLTVDPNLVLECATYSVEAGAAAAAALFEATDAESAPTAIACGNDQIAIGTCDVLRERGLRCPQDVSVVGYNDMPYVDKLAPPLTTIRVPHALLGAEAARIMLRLLTGEDTATSVISLPVELVVRGSTAPPR</sequence>
<dbReference type="PROSITE" id="PS50932">
    <property type="entry name" value="HTH_LACI_2"/>
    <property type="match status" value="1"/>
</dbReference>
<dbReference type="GO" id="GO:0003700">
    <property type="term" value="F:DNA-binding transcription factor activity"/>
    <property type="evidence" value="ECO:0007669"/>
    <property type="project" value="TreeGrafter"/>
</dbReference>
<keyword evidence="6" id="KW-1185">Reference proteome</keyword>